<dbReference type="CDD" id="cd10567">
    <property type="entry name" value="SWIB-MDM2_like"/>
    <property type="match status" value="1"/>
</dbReference>
<dbReference type="Gene3D" id="1.10.245.10">
    <property type="entry name" value="SWIB/MDM2 domain"/>
    <property type="match status" value="1"/>
</dbReference>
<proteinExistence type="predicted"/>
<dbReference type="PANTHER" id="PTHR13844">
    <property type="entry name" value="SWI/SNF-RELATED MATRIX-ASSOCIATED ACTIN-DEPENDENT REGULATOR OF CHROMATIN SUBFAMILY D"/>
    <property type="match status" value="1"/>
</dbReference>
<feature type="domain" description="DM2" evidence="2">
    <location>
        <begin position="106"/>
        <end position="189"/>
    </location>
</feature>
<dbReference type="SUPFAM" id="SSF47592">
    <property type="entry name" value="SWIB/MDM2 domain"/>
    <property type="match status" value="1"/>
</dbReference>
<sequence>MVKKAADKSTPAKRVKKTATPVEPVNEVVAAPAVEEVAEDVPVSATATVVGKMGEFGAKLMQMTSLLSTLKSDFKTLEKSISREMKVLEKASNKGRRSNANRKPSGFIKPTLISDELAAFLGKSVGTEMARTAVSKEINNYIQTHNLKDKNNGRIIHADAKLTKLLKLSKDDELTYFNLQKYMKHHFPKTASA</sequence>
<dbReference type="InterPro" id="IPR036885">
    <property type="entry name" value="SWIB_MDM2_dom_sf"/>
</dbReference>
<name>A0A6C0ATI7_9ZZZZ</name>
<organism evidence="3">
    <name type="scientific">viral metagenome</name>
    <dbReference type="NCBI Taxonomy" id="1070528"/>
    <lineage>
        <taxon>unclassified sequences</taxon>
        <taxon>metagenomes</taxon>
        <taxon>organismal metagenomes</taxon>
    </lineage>
</organism>
<accession>A0A6C0ATI7</accession>
<dbReference type="AlphaFoldDB" id="A0A6C0ATI7"/>
<dbReference type="EMBL" id="MN738749">
    <property type="protein sequence ID" value="QHS83092.1"/>
    <property type="molecule type" value="Genomic_DNA"/>
</dbReference>
<evidence type="ECO:0000313" key="3">
    <source>
        <dbReference type="EMBL" id="QHS83092.1"/>
    </source>
</evidence>
<evidence type="ECO:0000256" key="1">
    <source>
        <dbReference type="SAM" id="MobiDB-lite"/>
    </source>
</evidence>
<reference evidence="3" key="1">
    <citation type="journal article" date="2020" name="Nature">
        <title>Giant virus diversity and host interactions through global metagenomics.</title>
        <authorList>
            <person name="Schulz F."/>
            <person name="Roux S."/>
            <person name="Paez-Espino D."/>
            <person name="Jungbluth S."/>
            <person name="Walsh D.A."/>
            <person name="Denef V.J."/>
            <person name="McMahon K.D."/>
            <person name="Konstantinidis K.T."/>
            <person name="Eloe-Fadrosh E.A."/>
            <person name="Kyrpides N.C."/>
            <person name="Woyke T."/>
        </authorList>
    </citation>
    <scope>NUCLEOTIDE SEQUENCE</scope>
    <source>
        <strain evidence="3">GVMAG-S-ERX555943-30</strain>
    </source>
</reference>
<dbReference type="InterPro" id="IPR003121">
    <property type="entry name" value="SWIB_MDM2_domain"/>
</dbReference>
<evidence type="ECO:0000259" key="2">
    <source>
        <dbReference type="PROSITE" id="PS51925"/>
    </source>
</evidence>
<dbReference type="PROSITE" id="PS51925">
    <property type="entry name" value="SWIB_MDM2"/>
    <property type="match status" value="1"/>
</dbReference>
<feature type="region of interest" description="Disordered" evidence="1">
    <location>
        <begin position="1"/>
        <end position="20"/>
    </location>
</feature>
<dbReference type="SMART" id="SM00151">
    <property type="entry name" value="SWIB"/>
    <property type="match status" value="1"/>
</dbReference>
<dbReference type="Pfam" id="PF02201">
    <property type="entry name" value="SWIB"/>
    <property type="match status" value="1"/>
</dbReference>
<dbReference type="InterPro" id="IPR019835">
    <property type="entry name" value="SWIB_domain"/>
</dbReference>
<protein>
    <recommendedName>
        <fullName evidence="2">DM2 domain-containing protein</fullName>
    </recommendedName>
</protein>